<dbReference type="OMA" id="DECTSWI"/>
<keyword evidence="3" id="KW-1185">Reference proteome</keyword>
<dbReference type="AlphaFoldDB" id="D8RGA7"/>
<dbReference type="KEGG" id="smo:SELMODRAFT_92683"/>
<dbReference type="Pfam" id="PF12146">
    <property type="entry name" value="Hydrolase_4"/>
    <property type="match status" value="1"/>
</dbReference>
<dbReference type="InParanoid" id="D8RGA7"/>
<dbReference type="GO" id="GO:0016298">
    <property type="term" value="F:lipase activity"/>
    <property type="evidence" value="ECO:0000318"/>
    <property type="project" value="GO_Central"/>
</dbReference>
<dbReference type="OrthoDB" id="2498029at2759"/>
<dbReference type="FunCoup" id="D8RGA7">
    <property type="interactions" value="655"/>
</dbReference>
<feature type="domain" description="Serine aminopeptidase S33" evidence="1">
    <location>
        <begin position="59"/>
        <end position="295"/>
    </location>
</feature>
<evidence type="ECO:0000313" key="2">
    <source>
        <dbReference type="EMBL" id="EFJ29007.1"/>
    </source>
</evidence>
<dbReference type="InterPro" id="IPR051044">
    <property type="entry name" value="MAG_DAG_Lipase"/>
</dbReference>
<dbReference type="eggNOG" id="KOG1455">
    <property type="taxonomic scope" value="Eukaryota"/>
</dbReference>
<proteinExistence type="predicted"/>
<reference evidence="2 3" key="1">
    <citation type="journal article" date="2011" name="Science">
        <title>The Selaginella genome identifies genetic changes associated with the evolution of vascular plants.</title>
        <authorList>
            <person name="Banks J.A."/>
            <person name="Nishiyama T."/>
            <person name="Hasebe M."/>
            <person name="Bowman J.L."/>
            <person name="Gribskov M."/>
            <person name="dePamphilis C."/>
            <person name="Albert V.A."/>
            <person name="Aono N."/>
            <person name="Aoyama T."/>
            <person name="Ambrose B.A."/>
            <person name="Ashton N.W."/>
            <person name="Axtell M.J."/>
            <person name="Barker E."/>
            <person name="Barker M.S."/>
            <person name="Bennetzen J.L."/>
            <person name="Bonawitz N.D."/>
            <person name="Chapple C."/>
            <person name="Cheng C."/>
            <person name="Correa L.G."/>
            <person name="Dacre M."/>
            <person name="DeBarry J."/>
            <person name="Dreyer I."/>
            <person name="Elias M."/>
            <person name="Engstrom E.M."/>
            <person name="Estelle M."/>
            <person name="Feng L."/>
            <person name="Finet C."/>
            <person name="Floyd S.K."/>
            <person name="Frommer W.B."/>
            <person name="Fujita T."/>
            <person name="Gramzow L."/>
            <person name="Gutensohn M."/>
            <person name="Harholt J."/>
            <person name="Hattori M."/>
            <person name="Heyl A."/>
            <person name="Hirai T."/>
            <person name="Hiwatashi Y."/>
            <person name="Ishikawa M."/>
            <person name="Iwata M."/>
            <person name="Karol K.G."/>
            <person name="Koehler B."/>
            <person name="Kolukisaoglu U."/>
            <person name="Kubo M."/>
            <person name="Kurata T."/>
            <person name="Lalonde S."/>
            <person name="Li K."/>
            <person name="Li Y."/>
            <person name="Litt A."/>
            <person name="Lyons E."/>
            <person name="Manning G."/>
            <person name="Maruyama T."/>
            <person name="Michael T.P."/>
            <person name="Mikami K."/>
            <person name="Miyazaki S."/>
            <person name="Morinaga S."/>
            <person name="Murata T."/>
            <person name="Mueller-Roeber B."/>
            <person name="Nelson D.R."/>
            <person name="Obara M."/>
            <person name="Oguri Y."/>
            <person name="Olmstead R.G."/>
            <person name="Onodera N."/>
            <person name="Petersen B.L."/>
            <person name="Pils B."/>
            <person name="Prigge M."/>
            <person name="Rensing S.A."/>
            <person name="Riano-Pachon D.M."/>
            <person name="Roberts A.W."/>
            <person name="Sato Y."/>
            <person name="Scheller H.V."/>
            <person name="Schulz B."/>
            <person name="Schulz C."/>
            <person name="Shakirov E.V."/>
            <person name="Shibagaki N."/>
            <person name="Shinohara N."/>
            <person name="Shippen D.E."/>
            <person name="Soerensen I."/>
            <person name="Sotooka R."/>
            <person name="Sugimoto N."/>
            <person name="Sugita M."/>
            <person name="Sumikawa N."/>
            <person name="Tanurdzic M."/>
            <person name="Theissen G."/>
            <person name="Ulvskov P."/>
            <person name="Wakazuki S."/>
            <person name="Weng J.K."/>
            <person name="Willats W.W."/>
            <person name="Wipf D."/>
            <person name="Wolf P.G."/>
            <person name="Yang L."/>
            <person name="Zimmer A.D."/>
            <person name="Zhu Q."/>
            <person name="Mitros T."/>
            <person name="Hellsten U."/>
            <person name="Loque D."/>
            <person name="Otillar R."/>
            <person name="Salamov A."/>
            <person name="Schmutz J."/>
            <person name="Shapiro H."/>
            <person name="Lindquist E."/>
            <person name="Lucas S."/>
            <person name="Rokhsar D."/>
            <person name="Grigoriev I.V."/>
        </authorList>
    </citation>
    <scope>NUCLEOTIDE SEQUENCE [LARGE SCALE GENOMIC DNA]</scope>
</reference>
<dbReference type="InterPro" id="IPR022742">
    <property type="entry name" value="Hydrolase_4"/>
</dbReference>
<name>D8RGA7_SELML</name>
<organism evidence="3">
    <name type="scientific">Selaginella moellendorffii</name>
    <name type="common">Spikemoss</name>
    <dbReference type="NCBI Taxonomy" id="88036"/>
    <lineage>
        <taxon>Eukaryota</taxon>
        <taxon>Viridiplantae</taxon>
        <taxon>Streptophyta</taxon>
        <taxon>Embryophyta</taxon>
        <taxon>Tracheophyta</taxon>
        <taxon>Lycopodiopsida</taxon>
        <taxon>Selaginellales</taxon>
        <taxon>Selaginellaceae</taxon>
        <taxon>Selaginella</taxon>
    </lineage>
</organism>
<protein>
    <recommendedName>
        <fullName evidence="1">Serine aminopeptidase S33 domain-containing protein</fullName>
    </recommendedName>
</protein>
<dbReference type="GO" id="GO:0016020">
    <property type="term" value="C:membrane"/>
    <property type="evidence" value="ECO:0000318"/>
    <property type="project" value="GO_Central"/>
</dbReference>
<dbReference type="PRINTS" id="PR00111">
    <property type="entry name" value="ABHYDROLASE"/>
</dbReference>
<dbReference type="STRING" id="88036.D8RGA7"/>
<sequence>MRLLSLRVQEEDGSWRRAVARRRRKSLQASTVWQDRSFANSRGQTIFTQSWTPTDCKRIKGLVVLLHGLNEHSGRYERFATQLNAHAYSVYGMDWIGHGGTDGLHGYVESLDYAVLDTEELLYRVSAELPGIPVFLFGHSTGGAIALKAALRPSVRDLLAGVILTSPALRVQSFHPVVELVAPFFSMVLPRYQFQAANRRRLPVTRDPVEQVAKYTDPLVYTGPIRVRTGTEILKITAFLQKNLQNVSTPFLVLHGTDDKVTDPAGSQRLYEHARSKRKTLKLYEGLLHDLLFEVETDRDVVTKDIIDWLESFNALPM</sequence>
<gene>
    <name evidence="2" type="ORF">SELMODRAFT_92683</name>
</gene>
<evidence type="ECO:0000259" key="1">
    <source>
        <dbReference type="Pfam" id="PF12146"/>
    </source>
</evidence>
<dbReference type="HOGENOM" id="CLU_026209_2_0_1"/>
<accession>D8RGA7</accession>
<evidence type="ECO:0000313" key="3">
    <source>
        <dbReference type="Proteomes" id="UP000001514"/>
    </source>
</evidence>
<dbReference type="PANTHER" id="PTHR11614">
    <property type="entry name" value="PHOSPHOLIPASE-RELATED"/>
    <property type="match status" value="1"/>
</dbReference>
<dbReference type="InterPro" id="IPR029058">
    <property type="entry name" value="AB_hydrolase_fold"/>
</dbReference>
<dbReference type="ESTHER" id="selml-d8spq2">
    <property type="family name" value="Monoglyceridelipase_lysophospholip"/>
</dbReference>
<dbReference type="Gene3D" id="3.40.50.1820">
    <property type="entry name" value="alpha/beta hydrolase"/>
    <property type="match status" value="1"/>
</dbReference>
<dbReference type="Gramene" id="EFJ29007">
    <property type="protein sequence ID" value="EFJ29007"/>
    <property type="gene ID" value="SELMODRAFT_92683"/>
</dbReference>
<dbReference type="EMBL" id="GL377578">
    <property type="protein sequence ID" value="EFJ29007.1"/>
    <property type="molecule type" value="Genomic_DNA"/>
</dbReference>
<dbReference type="SUPFAM" id="SSF53474">
    <property type="entry name" value="alpha/beta-Hydrolases"/>
    <property type="match status" value="1"/>
</dbReference>
<dbReference type="Proteomes" id="UP000001514">
    <property type="component" value="Unassembled WGS sequence"/>
</dbReference>
<dbReference type="InterPro" id="IPR000073">
    <property type="entry name" value="AB_hydrolase_1"/>
</dbReference>